<organism evidence="1">
    <name type="scientific">marine metagenome</name>
    <dbReference type="NCBI Taxonomy" id="408172"/>
    <lineage>
        <taxon>unclassified sequences</taxon>
        <taxon>metagenomes</taxon>
        <taxon>ecological metagenomes</taxon>
    </lineage>
</organism>
<proteinExistence type="predicted"/>
<dbReference type="Pfam" id="PF11010">
    <property type="entry name" value="DUF2848"/>
    <property type="match status" value="1"/>
</dbReference>
<dbReference type="EMBL" id="UINC01013107">
    <property type="protein sequence ID" value="SVA56829.1"/>
    <property type="molecule type" value="Genomic_DNA"/>
</dbReference>
<protein>
    <recommendedName>
        <fullName evidence="2">DUF2848 domain-containing protein</fullName>
    </recommendedName>
</protein>
<sequence length="249" mass="27984">MDYNAHHSYGDRLKIRSAHQNRHLSMNFDFFSHETAAQRSADIAHLVIAGWAGRDKVALENHIAELEQAGVPRPEVTPAFYRVGNNLLTQASEIQVSSASSSGEVEAIILNAAEGMWVGLGSDHTDRKLEAISVPLSKQVCPKPIAHCMWNFADVEGHWDELELRSYRYDGVKRSLYQEGRLGVNMHPTELIQLYEQRGNEFCTGTIMFCGTLAAKSEISFSERFEMEIYDPILDRRISHGYDITALTG</sequence>
<dbReference type="AlphaFoldDB" id="A0A381WWB3"/>
<evidence type="ECO:0000313" key="1">
    <source>
        <dbReference type="EMBL" id="SVA56829.1"/>
    </source>
</evidence>
<dbReference type="InterPro" id="IPR021269">
    <property type="entry name" value="DUF2848"/>
</dbReference>
<gene>
    <name evidence="1" type="ORF">METZ01_LOCUS109683</name>
</gene>
<evidence type="ECO:0008006" key="2">
    <source>
        <dbReference type="Google" id="ProtNLM"/>
    </source>
</evidence>
<name>A0A381WWB3_9ZZZZ</name>
<reference evidence="1" key="1">
    <citation type="submission" date="2018-05" db="EMBL/GenBank/DDBJ databases">
        <authorList>
            <person name="Lanie J.A."/>
            <person name="Ng W.-L."/>
            <person name="Kazmierczak K.M."/>
            <person name="Andrzejewski T.M."/>
            <person name="Davidsen T.M."/>
            <person name="Wayne K.J."/>
            <person name="Tettelin H."/>
            <person name="Glass J.I."/>
            <person name="Rusch D."/>
            <person name="Podicherti R."/>
            <person name="Tsui H.-C.T."/>
            <person name="Winkler M.E."/>
        </authorList>
    </citation>
    <scope>NUCLEOTIDE SEQUENCE</scope>
</reference>
<accession>A0A381WWB3</accession>